<feature type="region of interest" description="Disordered" evidence="10">
    <location>
        <begin position="442"/>
        <end position="461"/>
    </location>
</feature>
<feature type="compositionally biased region" description="Pro residues" evidence="10">
    <location>
        <begin position="1"/>
        <end position="12"/>
    </location>
</feature>
<keyword evidence="2" id="KW-0479">Metal-binding</keyword>
<sequence>MPPPGRPTPIDPPVLTQSAWDNFNLNTPSANRGNYPLSIPIDDLNDAPRPSLLQPEQTDTDPLTRFYAGRDDPWIPQQSLPSYTMPVPPQRTLTSQPRSAAPDVAGYDHHSSAPSSEVGSSVAVPCRSDSGYITQAATTRSVHSFDSGGETNDLSARLGSMQPYSGQSRHGHHGVLQFPTTQQALGARQTLAINSLRCPHCGEIQKCKSEFKKHVTRHEKPHKCDVPGCQRKEGFTSANDLDRHKKSKHNIAPTHGSDRSYKCASEQCRKKSKIWPRLDNFRQHVIKIHPDENTEELIRKSEELAIKLRAEATFASKALSNGALNPQSTANHEPDVQQLAPLHFNPSPVPPSRQYHPSPAWPLPSQNGVQSTQQHNHSAPVGARSSSLMNGTAESNTSSQRNSISHANAAPIAGQLKSRGGSDGLDALANAAVNHWQPSMVVNGEQPTANGGWPGPDLLRSSQQSLDIDPKQALSVIARTLAEKTRANNKLTEAVMQVLETAVTSQLNETMYEQSDTGDAQTAASPEEINEIKNRMEAMLAKLMTDNSQKQRAAPARPRTNGSIGGEECPMCHKQLPRNCELNKHMKRHTRPYGCTFPRCKKRFGSKNDWKRHENSQHFQQETYRCRCRDSSGQECCLVFYEKDIFCTHLLKTHGCTEDQAKDECRDRHIGRNGQGRFWCGFCRDVIKLDHRGREAWDERFKHIGDHFNKENANIQDWLCLETNKLKGQQAREMESNMFEYSNGGAALSSSTAEGKGAPTQNGTGSGPAPGPGPADFRNPEGPGVGAGTARKRQRSENEVINGEAYGVARGQEIVEMYCCRCSGGPYNYHLYKNCQGYGAGCSHVFCPQCSAKKRKVGTQDELLDFFGT</sequence>
<dbReference type="Proteomes" id="UP000800092">
    <property type="component" value="Unassembled WGS sequence"/>
</dbReference>
<feature type="domain" description="C2H2-type" evidence="11">
    <location>
        <begin position="567"/>
        <end position="594"/>
    </location>
</feature>
<dbReference type="OrthoDB" id="6077919at2759"/>
<feature type="region of interest" description="Disordered" evidence="10">
    <location>
        <begin position="1"/>
        <end position="122"/>
    </location>
</feature>
<dbReference type="Gene3D" id="3.30.160.60">
    <property type="entry name" value="Classic Zinc Finger"/>
    <property type="match status" value="2"/>
</dbReference>
<keyword evidence="5" id="KW-0862">Zinc</keyword>
<dbReference type="AlphaFoldDB" id="A0A6A6HKF9"/>
<gene>
    <name evidence="12" type="ORF">EV356DRAFT_529498</name>
</gene>
<protein>
    <recommendedName>
        <fullName evidence="11">C2H2-type domain-containing protein</fullName>
    </recommendedName>
</protein>
<dbReference type="SMART" id="SM00355">
    <property type="entry name" value="ZnF_C2H2"/>
    <property type="match status" value="5"/>
</dbReference>
<feature type="compositionally biased region" description="Polar residues" evidence="10">
    <location>
        <begin position="384"/>
        <end position="403"/>
    </location>
</feature>
<dbReference type="GO" id="GO:0006357">
    <property type="term" value="P:regulation of transcription by RNA polymerase II"/>
    <property type="evidence" value="ECO:0007669"/>
    <property type="project" value="TreeGrafter"/>
</dbReference>
<dbReference type="PANTHER" id="PTHR24404">
    <property type="entry name" value="ZINC FINGER PROTEIN"/>
    <property type="match status" value="1"/>
</dbReference>
<name>A0A6A6HKF9_VIRVR</name>
<evidence type="ECO:0000313" key="13">
    <source>
        <dbReference type="Proteomes" id="UP000800092"/>
    </source>
</evidence>
<evidence type="ECO:0000256" key="3">
    <source>
        <dbReference type="ARBA" id="ARBA00022737"/>
    </source>
</evidence>
<keyword evidence="8" id="KW-0539">Nucleus</keyword>
<feature type="compositionally biased region" description="Polar residues" evidence="10">
    <location>
        <begin position="748"/>
        <end position="763"/>
    </location>
</feature>
<dbReference type="PANTHER" id="PTHR24404:SF100">
    <property type="entry name" value="ZINC FINGER PROTEIN 501"/>
    <property type="match status" value="1"/>
</dbReference>
<keyword evidence="7" id="KW-0238">DNA-binding</keyword>
<dbReference type="GO" id="GO:0005634">
    <property type="term" value="C:nucleus"/>
    <property type="evidence" value="ECO:0007669"/>
    <property type="project" value="UniProtKB-SubCell"/>
</dbReference>
<reference evidence="12" key="1">
    <citation type="journal article" date="2020" name="Stud. Mycol.">
        <title>101 Dothideomycetes genomes: a test case for predicting lifestyles and emergence of pathogens.</title>
        <authorList>
            <person name="Haridas S."/>
            <person name="Albert R."/>
            <person name="Binder M."/>
            <person name="Bloem J."/>
            <person name="Labutti K."/>
            <person name="Salamov A."/>
            <person name="Andreopoulos B."/>
            <person name="Baker S."/>
            <person name="Barry K."/>
            <person name="Bills G."/>
            <person name="Bluhm B."/>
            <person name="Cannon C."/>
            <person name="Castanera R."/>
            <person name="Culley D."/>
            <person name="Daum C."/>
            <person name="Ezra D."/>
            <person name="Gonzalez J."/>
            <person name="Henrissat B."/>
            <person name="Kuo A."/>
            <person name="Liang C."/>
            <person name="Lipzen A."/>
            <person name="Lutzoni F."/>
            <person name="Magnuson J."/>
            <person name="Mondo S."/>
            <person name="Nolan M."/>
            <person name="Ohm R."/>
            <person name="Pangilinan J."/>
            <person name="Park H.-J."/>
            <person name="Ramirez L."/>
            <person name="Alfaro M."/>
            <person name="Sun H."/>
            <person name="Tritt A."/>
            <person name="Yoshinaga Y."/>
            <person name="Zwiers L.-H."/>
            <person name="Turgeon B."/>
            <person name="Goodwin S."/>
            <person name="Spatafora J."/>
            <person name="Crous P."/>
            <person name="Grigoriev I."/>
        </authorList>
    </citation>
    <scope>NUCLEOTIDE SEQUENCE</scope>
    <source>
        <strain evidence="12">Tuck. ex Michener</strain>
    </source>
</reference>
<evidence type="ECO:0000256" key="7">
    <source>
        <dbReference type="ARBA" id="ARBA00023125"/>
    </source>
</evidence>
<keyword evidence="6" id="KW-0805">Transcription regulation</keyword>
<evidence type="ECO:0000256" key="9">
    <source>
        <dbReference type="PROSITE-ProRule" id="PRU00042"/>
    </source>
</evidence>
<evidence type="ECO:0000259" key="11">
    <source>
        <dbReference type="PROSITE" id="PS50157"/>
    </source>
</evidence>
<feature type="compositionally biased region" description="Polar residues" evidence="10">
    <location>
        <begin position="15"/>
        <end position="32"/>
    </location>
</feature>
<dbReference type="GO" id="GO:0003700">
    <property type="term" value="F:DNA-binding transcription factor activity"/>
    <property type="evidence" value="ECO:0007669"/>
    <property type="project" value="TreeGrafter"/>
</dbReference>
<dbReference type="InterPro" id="IPR050589">
    <property type="entry name" value="Ikaros_C2H2-ZF"/>
</dbReference>
<dbReference type="PROSITE" id="PS00028">
    <property type="entry name" value="ZINC_FINGER_C2H2_1"/>
    <property type="match status" value="2"/>
</dbReference>
<evidence type="ECO:0000256" key="1">
    <source>
        <dbReference type="ARBA" id="ARBA00004123"/>
    </source>
</evidence>
<keyword evidence="13" id="KW-1185">Reference proteome</keyword>
<accession>A0A6A6HKF9</accession>
<evidence type="ECO:0000256" key="5">
    <source>
        <dbReference type="ARBA" id="ARBA00022833"/>
    </source>
</evidence>
<comment type="subcellular location">
    <subcellularLocation>
        <location evidence="1">Nucleus</location>
    </subcellularLocation>
</comment>
<evidence type="ECO:0000256" key="8">
    <source>
        <dbReference type="ARBA" id="ARBA00023242"/>
    </source>
</evidence>
<feature type="compositionally biased region" description="Low complexity" evidence="10">
    <location>
        <begin position="112"/>
        <end position="122"/>
    </location>
</feature>
<dbReference type="InterPro" id="IPR013087">
    <property type="entry name" value="Znf_C2H2_type"/>
</dbReference>
<feature type="compositionally biased region" description="Polar residues" evidence="10">
    <location>
        <begin position="364"/>
        <end position="377"/>
    </location>
</feature>
<evidence type="ECO:0000313" key="12">
    <source>
        <dbReference type="EMBL" id="KAF2238003.1"/>
    </source>
</evidence>
<dbReference type="GO" id="GO:0008270">
    <property type="term" value="F:zinc ion binding"/>
    <property type="evidence" value="ECO:0007669"/>
    <property type="project" value="UniProtKB-KW"/>
</dbReference>
<keyword evidence="3" id="KW-0677">Repeat</keyword>
<dbReference type="EMBL" id="ML991777">
    <property type="protein sequence ID" value="KAF2238003.1"/>
    <property type="molecule type" value="Genomic_DNA"/>
</dbReference>
<keyword evidence="6" id="KW-0804">Transcription</keyword>
<feature type="domain" description="C2H2-type" evidence="11">
    <location>
        <begin position="593"/>
        <end position="623"/>
    </location>
</feature>
<feature type="region of interest" description="Disordered" evidence="10">
    <location>
        <begin position="236"/>
        <end position="260"/>
    </location>
</feature>
<keyword evidence="4 9" id="KW-0863">Zinc-finger</keyword>
<evidence type="ECO:0000256" key="10">
    <source>
        <dbReference type="SAM" id="MobiDB-lite"/>
    </source>
</evidence>
<dbReference type="SUPFAM" id="SSF57667">
    <property type="entry name" value="beta-beta-alpha zinc fingers"/>
    <property type="match status" value="1"/>
</dbReference>
<evidence type="ECO:0000256" key="2">
    <source>
        <dbReference type="ARBA" id="ARBA00022723"/>
    </source>
</evidence>
<evidence type="ECO:0000256" key="6">
    <source>
        <dbReference type="ARBA" id="ARBA00023015"/>
    </source>
</evidence>
<dbReference type="InterPro" id="IPR036236">
    <property type="entry name" value="Znf_C2H2_sf"/>
</dbReference>
<feature type="region of interest" description="Disordered" evidence="10">
    <location>
        <begin position="340"/>
        <end position="403"/>
    </location>
</feature>
<proteinExistence type="predicted"/>
<organism evidence="12 13">
    <name type="scientific">Viridothelium virens</name>
    <name type="common">Speckled blister lichen</name>
    <name type="synonym">Trypethelium virens</name>
    <dbReference type="NCBI Taxonomy" id="1048519"/>
    <lineage>
        <taxon>Eukaryota</taxon>
        <taxon>Fungi</taxon>
        <taxon>Dikarya</taxon>
        <taxon>Ascomycota</taxon>
        <taxon>Pezizomycotina</taxon>
        <taxon>Dothideomycetes</taxon>
        <taxon>Dothideomycetes incertae sedis</taxon>
        <taxon>Trypetheliales</taxon>
        <taxon>Trypetheliaceae</taxon>
        <taxon>Viridothelium</taxon>
    </lineage>
</organism>
<evidence type="ECO:0000256" key="4">
    <source>
        <dbReference type="ARBA" id="ARBA00022771"/>
    </source>
</evidence>
<feature type="region of interest" description="Disordered" evidence="10">
    <location>
        <begin position="743"/>
        <end position="798"/>
    </location>
</feature>
<dbReference type="PROSITE" id="PS50157">
    <property type="entry name" value="ZINC_FINGER_C2H2_2"/>
    <property type="match status" value="2"/>
</dbReference>
<dbReference type="GO" id="GO:0000978">
    <property type="term" value="F:RNA polymerase II cis-regulatory region sequence-specific DNA binding"/>
    <property type="evidence" value="ECO:0007669"/>
    <property type="project" value="TreeGrafter"/>
</dbReference>